<dbReference type="InterPro" id="IPR007420">
    <property type="entry name" value="DUF465"/>
</dbReference>
<evidence type="ECO:0000256" key="1">
    <source>
        <dbReference type="SAM" id="Coils"/>
    </source>
</evidence>
<dbReference type="RefSeq" id="WP_004425044.1">
    <property type="nucleotide sequence ID" value="NZ_CAJQNA010000132.1"/>
</dbReference>
<dbReference type="GeneID" id="300415438"/>
<evidence type="ECO:0000313" key="5">
    <source>
        <dbReference type="EMBL" id="SUD58708.1"/>
    </source>
</evidence>
<accession>A0A379JUH4</accession>
<dbReference type="Proteomes" id="UP000254084">
    <property type="component" value="Unassembled WGS sequence"/>
</dbReference>
<evidence type="ECO:0000313" key="8">
    <source>
        <dbReference type="Proteomes" id="UP000255303"/>
    </source>
</evidence>
<accession>A0A061CPT3</accession>
<dbReference type="Gene3D" id="6.10.280.50">
    <property type="match status" value="1"/>
</dbReference>
<feature type="coiled-coil region" evidence="1">
    <location>
        <begin position="15"/>
        <end position="42"/>
    </location>
</feature>
<dbReference type="EMBL" id="UGUV01000002">
    <property type="protein sequence ID" value="SUD51986.1"/>
    <property type="molecule type" value="Genomic_DNA"/>
</dbReference>
<dbReference type="EMBL" id="QASO01000102">
    <property type="protein sequence ID" value="PTU77963.1"/>
    <property type="molecule type" value="Genomic_DNA"/>
</dbReference>
<evidence type="ECO:0000313" key="4">
    <source>
        <dbReference type="EMBL" id="SUD51986.1"/>
    </source>
</evidence>
<dbReference type="Proteomes" id="UP000255303">
    <property type="component" value="Unassembled WGS sequence"/>
</dbReference>
<dbReference type="InterPro" id="IPR038444">
    <property type="entry name" value="DUF465_sf"/>
</dbReference>
<evidence type="ECO:0000313" key="6">
    <source>
        <dbReference type="Proteomes" id="UP000244052"/>
    </source>
</evidence>
<dbReference type="eggNOG" id="COG2841">
    <property type="taxonomic scope" value="Bacteria"/>
</dbReference>
<reference evidence="3 6" key="1">
    <citation type="submission" date="2018-04" db="EMBL/GenBank/DDBJ databases">
        <title>Pseudomonas sp. nov., isolated from mangrove soil.</title>
        <authorList>
            <person name="Chen C."/>
        </authorList>
    </citation>
    <scope>NUCLEOTIDE SEQUENCE [LARGE SCALE GENOMIC DNA]</scope>
    <source>
        <strain evidence="3 6">JCM 14246</strain>
    </source>
</reference>
<keyword evidence="6" id="KW-1185">Reference proteome</keyword>
<gene>
    <name evidence="3" type="ORF">DBO86_17015</name>
    <name evidence="2" type="ORF">N7671_02755</name>
    <name evidence="4" type="ORF">NCTC10692_02451</name>
    <name evidence="5" type="ORF">NCTC10860_00958</name>
</gene>
<evidence type="ECO:0000313" key="2">
    <source>
        <dbReference type="EMBL" id="MDH0566195.1"/>
    </source>
</evidence>
<reference evidence="2" key="3">
    <citation type="submission" date="2022-09" db="EMBL/GenBank/DDBJ databases">
        <title>Intensive care unit water sources are persistently colonized with multi-drug resistant bacteria and are the site of extensive horizontal gene transfer of antibiotic resistance genes.</title>
        <authorList>
            <person name="Diorio-Toth L."/>
        </authorList>
    </citation>
    <scope>NUCLEOTIDE SEQUENCE</scope>
    <source>
        <strain evidence="2">GD04000</strain>
    </source>
</reference>
<dbReference type="Proteomes" id="UP001159292">
    <property type="component" value="Unassembled WGS sequence"/>
</dbReference>
<name>A0A061CPT3_ECTOL</name>
<dbReference type="EMBL" id="JAOEET010000004">
    <property type="protein sequence ID" value="MDH0566195.1"/>
    <property type="molecule type" value="Genomic_DNA"/>
</dbReference>
<accession>A0A2T5PJN6</accession>
<dbReference type="EMBL" id="UGUW01000004">
    <property type="protein sequence ID" value="SUD58708.1"/>
    <property type="molecule type" value="Genomic_DNA"/>
</dbReference>
<keyword evidence="1" id="KW-0175">Coiled coil</keyword>
<proteinExistence type="predicted"/>
<reference evidence="7 8" key="2">
    <citation type="submission" date="2018-06" db="EMBL/GenBank/DDBJ databases">
        <authorList>
            <consortium name="Pathogen Informatics"/>
            <person name="Doyle S."/>
        </authorList>
    </citation>
    <scope>NUCLEOTIDE SEQUENCE [LARGE SCALE GENOMIC DNA]</scope>
    <source>
        <strain evidence="4 8">NCTC10692</strain>
        <strain evidence="5 7">NCTC10860</strain>
    </source>
</reference>
<dbReference type="AlphaFoldDB" id="A0A061CPT3"/>
<organism evidence="4 8">
    <name type="scientific">Ectopseudomonas oleovorans</name>
    <name type="common">Pseudomonas oleovorans</name>
    <dbReference type="NCBI Taxonomy" id="301"/>
    <lineage>
        <taxon>Bacteria</taxon>
        <taxon>Pseudomonadati</taxon>
        <taxon>Pseudomonadota</taxon>
        <taxon>Gammaproteobacteria</taxon>
        <taxon>Pseudomonadales</taxon>
        <taxon>Pseudomonadaceae</taxon>
        <taxon>Ectopseudomonas</taxon>
    </lineage>
</organism>
<dbReference type="Pfam" id="PF04325">
    <property type="entry name" value="DUF465"/>
    <property type="match status" value="1"/>
</dbReference>
<sequence length="92" mass="10488">MHVDHHPLVHDFPELRNELQRLRQSDEQFSRLAEEYEALDKRICRIEDGIELLDDVALSALKLNRVAMKDELARQLKRAAGQCCGCGNGCKG</sequence>
<protein>
    <submittedName>
        <fullName evidence="2">DUF465 domain-containing protein</fullName>
    </submittedName>
    <submittedName>
        <fullName evidence="4">Uncharacterized protein conserved in bacteria</fullName>
    </submittedName>
</protein>
<dbReference type="STRING" id="301.SAMN05216280_101025"/>
<evidence type="ECO:0000313" key="3">
    <source>
        <dbReference type="EMBL" id="PTU77963.1"/>
    </source>
</evidence>
<dbReference type="Proteomes" id="UP000244052">
    <property type="component" value="Unassembled WGS sequence"/>
</dbReference>
<evidence type="ECO:0000313" key="7">
    <source>
        <dbReference type="Proteomes" id="UP000254084"/>
    </source>
</evidence>